<protein>
    <submittedName>
        <fullName evidence="8">Methyl-accepting chemotaxis protein</fullName>
    </submittedName>
</protein>
<feature type="compositionally biased region" description="Basic and acidic residues" evidence="5">
    <location>
        <begin position="667"/>
        <end position="676"/>
    </location>
</feature>
<gene>
    <name evidence="8" type="ORF">HG543_11810</name>
</gene>
<dbReference type="Pfam" id="PF00672">
    <property type="entry name" value="HAMP"/>
    <property type="match status" value="1"/>
</dbReference>
<evidence type="ECO:0000256" key="1">
    <source>
        <dbReference type="ARBA" id="ARBA00022500"/>
    </source>
</evidence>
<dbReference type="RefSeq" id="WP_169344825.1">
    <property type="nucleotide sequence ID" value="NZ_JABBJJ010000041.1"/>
</dbReference>
<comment type="similarity">
    <text evidence="2">Belongs to the methyl-accepting chemotaxis (MCP) protein family.</text>
</comment>
<reference evidence="8 9" key="1">
    <citation type="submission" date="2020-04" db="EMBL/GenBank/DDBJ databases">
        <title>Draft genome of Pyxidicoccus fallax type strain.</title>
        <authorList>
            <person name="Whitworth D.E."/>
        </authorList>
    </citation>
    <scope>NUCLEOTIDE SEQUENCE [LARGE SCALE GENOMIC DNA]</scope>
    <source>
        <strain evidence="8 9">DSM 14698</strain>
    </source>
</reference>
<feature type="coiled-coil region" evidence="4">
    <location>
        <begin position="592"/>
        <end position="623"/>
    </location>
</feature>
<dbReference type="SMART" id="SM00304">
    <property type="entry name" value="HAMP"/>
    <property type="match status" value="1"/>
</dbReference>
<keyword evidence="3" id="KW-0807">Transducer</keyword>
<dbReference type="AlphaFoldDB" id="A0A848LBC0"/>
<evidence type="ECO:0000259" key="6">
    <source>
        <dbReference type="PROSITE" id="PS50111"/>
    </source>
</evidence>
<name>A0A848LBC0_9BACT</name>
<dbReference type="CDD" id="cd06225">
    <property type="entry name" value="HAMP"/>
    <property type="match status" value="1"/>
</dbReference>
<keyword evidence="1" id="KW-0145">Chemotaxis</keyword>
<dbReference type="PROSITE" id="PS50111">
    <property type="entry name" value="CHEMOTAXIS_TRANSDUC_2"/>
    <property type="match status" value="1"/>
</dbReference>
<dbReference type="InterPro" id="IPR003660">
    <property type="entry name" value="HAMP_dom"/>
</dbReference>
<feature type="domain" description="HAMP" evidence="7">
    <location>
        <begin position="342"/>
        <end position="394"/>
    </location>
</feature>
<feature type="region of interest" description="Disordered" evidence="5">
    <location>
        <begin position="636"/>
        <end position="676"/>
    </location>
</feature>
<dbReference type="GO" id="GO:0005886">
    <property type="term" value="C:plasma membrane"/>
    <property type="evidence" value="ECO:0007669"/>
    <property type="project" value="TreeGrafter"/>
</dbReference>
<dbReference type="GO" id="GO:0006935">
    <property type="term" value="P:chemotaxis"/>
    <property type="evidence" value="ECO:0007669"/>
    <property type="project" value="UniProtKB-KW"/>
</dbReference>
<keyword evidence="9" id="KW-1185">Reference proteome</keyword>
<dbReference type="SUPFAM" id="SSF58104">
    <property type="entry name" value="Methyl-accepting chemotaxis protein (MCP) signaling domain"/>
    <property type="match status" value="1"/>
</dbReference>
<organism evidence="8 9">
    <name type="scientific">Pyxidicoccus fallax</name>
    <dbReference type="NCBI Taxonomy" id="394095"/>
    <lineage>
        <taxon>Bacteria</taxon>
        <taxon>Pseudomonadati</taxon>
        <taxon>Myxococcota</taxon>
        <taxon>Myxococcia</taxon>
        <taxon>Myxococcales</taxon>
        <taxon>Cystobacterineae</taxon>
        <taxon>Myxococcaceae</taxon>
        <taxon>Pyxidicoccus</taxon>
    </lineage>
</organism>
<evidence type="ECO:0000256" key="4">
    <source>
        <dbReference type="SAM" id="Coils"/>
    </source>
</evidence>
<dbReference type="Gene3D" id="1.10.287.950">
    <property type="entry name" value="Methyl-accepting chemotaxis protein"/>
    <property type="match status" value="1"/>
</dbReference>
<evidence type="ECO:0000256" key="3">
    <source>
        <dbReference type="PROSITE-ProRule" id="PRU00284"/>
    </source>
</evidence>
<dbReference type="CDD" id="cd12913">
    <property type="entry name" value="PDC1_MCP_like"/>
    <property type="match status" value="1"/>
</dbReference>
<keyword evidence="4" id="KW-0175">Coiled coil</keyword>
<feature type="domain" description="Methyl-accepting transducer" evidence="6">
    <location>
        <begin position="399"/>
        <end position="614"/>
    </location>
</feature>
<dbReference type="GO" id="GO:0004888">
    <property type="term" value="F:transmembrane signaling receptor activity"/>
    <property type="evidence" value="ECO:0007669"/>
    <property type="project" value="TreeGrafter"/>
</dbReference>
<dbReference type="Pfam" id="PF00015">
    <property type="entry name" value="MCPsignal"/>
    <property type="match status" value="1"/>
</dbReference>
<dbReference type="Pfam" id="PF22673">
    <property type="entry name" value="MCP-like_PDC_1"/>
    <property type="match status" value="1"/>
</dbReference>
<dbReference type="Proteomes" id="UP000518300">
    <property type="component" value="Unassembled WGS sequence"/>
</dbReference>
<proteinExistence type="inferred from homology"/>
<sequence length="676" mass="71239">MSVVNRLSTRLLLALCSVITLALGVLVLVVSRQSSSVAEAQATELTTQMAERYAKAINAQLDAAILPVRTLAQTFATLKETGATHRGNAEAILKRVLEESPNLMGVWTVWEPNAFDGQDAKFVDTPGTDRSGRFIPYWNRVTGLVHLEPVTDYESEGDAGEFYRGVRQSRSETIIKPTAYSVAGRQMLLASVVVPILVGDRFVGVVGADISLEQAQSMVGRITPFDTGHAVLASHGATYVAHPTHERRGQALEETPADALVSKALTGGRAVSARVHSDVLHGDALAVAVPFRVGKTSTPWVLAIFAPLERVLAPSSELRAFTMGLGVLALLALSIAVLVVIRGITRPLEALSQVATRIAAGDLTGRIAHRSSDEIGVLADAFRSMRERLAETLGEVRSGALTLSSAASQLSQTSQSLSSGTSEQAATTEEVTTNLAQLSQTIGQNAEGSRRVEGLALKGAAAATQSSHAVDTTLEAMKQIASRISVIDEIAYQTNLLALNAGIEAARAGQYGRGFAVVASEIRKLAESSQASAQQIVALAREGVARAERSGDMLRALVPSIQSTAELVKGVATTSGEQAVGVDQINKAMLGLNEVTQQNASAAEELSSTAEELASQAESLLQRVNFFRVDDTEGHAGPGVALPHLAGRPRASPGHAQFSRPLPRADAAGEERLRAG</sequence>
<dbReference type="SMART" id="SM00283">
    <property type="entry name" value="MA"/>
    <property type="match status" value="1"/>
</dbReference>
<accession>A0A848LBC0</accession>
<dbReference type="InterPro" id="IPR051310">
    <property type="entry name" value="MCP_chemotaxis"/>
</dbReference>
<comment type="caution">
    <text evidence="8">The sequence shown here is derived from an EMBL/GenBank/DDBJ whole genome shotgun (WGS) entry which is preliminary data.</text>
</comment>
<evidence type="ECO:0000256" key="2">
    <source>
        <dbReference type="ARBA" id="ARBA00029447"/>
    </source>
</evidence>
<dbReference type="EMBL" id="JABBJJ010000041">
    <property type="protein sequence ID" value="NMO15532.1"/>
    <property type="molecule type" value="Genomic_DNA"/>
</dbReference>
<dbReference type="Gene3D" id="3.30.450.20">
    <property type="entry name" value="PAS domain"/>
    <property type="match status" value="2"/>
</dbReference>
<evidence type="ECO:0000259" key="7">
    <source>
        <dbReference type="PROSITE" id="PS50885"/>
    </source>
</evidence>
<evidence type="ECO:0000313" key="9">
    <source>
        <dbReference type="Proteomes" id="UP000518300"/>
    </source>
</evidence>
<dbReference type="PROSITE" id="PS50885">
    <property type="entry name" value="HAMP"/>
    <property type="match status" value="1"/>
</dbReference>
<dbReference type="GO" id="GO:0007165">
    <property type="term" value="P:signal transduction"/>
    <property type="evidence" value="ECO:0007669"/>
    <property type="project" value="UniProtKB-KW"/>
</dbReference>
<dbReference type="InterPro" id="IPR004089">
    <property type="entry name" value="MCPsignal_dom"/>
</dbReference>
<dbReference type="PANTHER" id="PTHR43531:SF11">
    <property type="entry name" value="METHYL-ACCEPTING CHEMOTAXIS PROTEIN 3"/>
    <property type="match status" value="1"/>
</dbReference>
<evidence type="ECO:0000256" key="5">
    <source>
        <dbReference type="SAM" id="MobiDB-lite"/>
    </source>
</evidence>
<dbReference type="PANTHER" id="PTHR43531">
    <property type="entry name" value="PROTEIN ICFG"/>
    <property type="match status" value="1"/>
</dbReference>
<evidence type="ECO:0000313" key="8">
    <source>
        <dbReference type="EMBL" id="NMO15532.1"/>
    </source>
</evidence>